<dbReference type="AlphaFoldDB" id="D5CLU0"/>
<reference evidence="5 6" key="1">
    <citation type="submission" date="2010-03" db="EMBL/GenBank/DDBJ databases">
        <title>Complete sequence of Sideroxydans lithotrophicus ES-1.</title>
        <authorList>
            <consortium name="US DOE Joint Genome Institute"/>
            <person name="Lucas S."/>
            <person name="Copeland A."/>
            <person name="Lapidus A."/>
            <person name="Cheng J.-F."/>
            <person name="Bruce D."/>
            <person name="Goodwin L."/>
            <person name="Pitluck S."/>
            <person name="Munk A.C."/>
            <person name="Detter J.C."/>
            <person name="Han C."/>
            <person name="Tapia R."/>
            <person name="Larimer F."/>
            <person name="Land M."/>
            <person name="Hauser L."/>
            <person name="Kyrpides N."/>
            <person name="Ivanova N."/>
            <person name="Emerson D."/>
            <person name="Woyke T."/>
        </authorList>
    </citation>
    <scope>NUCLEOTIDE SEQUENCE [LARGE SCALE GENOMIC DNA]</scope>
    <source>
        <strain evidence="5 6">ES-1</strain>
    </source>
</reference>
<name>D5CLU0_SIDLE</name>
<dbReference type="eggNOG" id="COG0457">
    <property type="taxonomic scope" value="Bacteria"/>
</dbReference>
<feature type="transmembrane region" description="Helical" evidence="4">
    <location>
        <begin position="12"/>
        <end position="34"/>
    </location>
</feature>
<keyword evidence="6" id="KW-1185">Reference proteome</keyword>
<dbReference type="SMART" id="SM00028">
    <property type="entry name" value="TPR"/>
    <property type="match status" value="1"/>
</dbReference>
<dbReference type="Gene3D" id="1.25.40.10">
    <property type="entry name" value="Tetratricopeptide repeat domain"/>
    <property type="match status" value="1"/>
</dbReference>
<evidence type="ECO:0000313" key="5">
    <source>
        <dbReference type="EMBL" id="ADE12535.1"/>
    </source>
</evidence>
<feature type="transmembrane region" description="Helical" evidence="4">
    <location>
        <begin position="166"/>
        <end position="192"/>
    </location>
</feature>
<keyword evidence="2 3" id="KW-0802">TPR repeat</keyword>
<feature type="transmembrane region" description="Helical" evidence="4">
    <location>
        <begin position="283"/>
        <end position="301"/>
    </location>
</feature>
<dbReference type="OrthoDB" id="128717at2"/>
<feature type="repeat" description="TPR" evidence="3">
    <location>
        <begin position="400"/>
        <end position="433"/>
    </location>
</feature>
<dbReference type="InterPro" id="IPR052346">
    <property type="entry name" value="O-mannosyl-transferase_TMTC"/>
</dbReference>
<feature type="transmembrane region" description="Helical" evidence="4">
    <location>
        <begin position="244"/>
        <end position="263"/>
    </location>
</feature>
<accession>D5CLU0</accession>
<evidence type="ECO:0000256" key="2">
    <source>
        <dbReference type="ARBA" id="ARBA00022803"/>
    </source>
</evidence>
<dbReference type="EMBL" id="CP001965">
    <property type="protein sequence ID" value="ADE12535.1"/>
    <property type="molecule type" value="Genomic_DNA"/>
</dbReference>
<keyword evidence="1" id="KW-0677">Repeat</keyword>
<gene>
    <name evidence="5" type="ordered locus">Slit_2308</name>
</gene>
<dbReference type="InterPro" id="IPR019734">
    <property type="entry name" value="TPR_rpt"/>
</dbReference>
<keyword evidence="4" id="KW-1133">Transmembrane helix</keyword>
<feature type="transmembrane region" description="Helical" evidence="4">
    <location>
        <begin position="212"/>
        <end position="232"/>
    </location>
</feature>
<feature type="transmembrane region" description="Helical" evidence="4">
    <location>
        <begin position="72"/>
        <end position="100"/>
    </location>
</feature>
<organism evidence="5 6">
    <name type="scientific">Sideroxydans lithotrophicus (strain ES-1)</name>
    <dbReference type="NCBI Taxonomy" id="580332"/>
    <lineage>
        <taxon>Bacteria</taxon>
        <taxon>Pseudomonadati</taxon>
        <taxon>Pseudomonadota</taxon>
        <taxon>Betaproteobacteria</taxon>
        <taxon>Nitrosomonadales</taxon>
        <taxon>Gallionellaceae</taxon>
        <taxon>Sideroxydans</taxon>
    </lineage>
</organism>
<dbReference type="PANTHER" id="PTHR44227:SF3">
    <property type="entry name" value="PROTEIN O-MANNOSYL-TRANSFERASE TMTC4"/>
    <property type="match status" value="1"/>
</dbReference>
<keyword evidence="4" id="KW-0472">Membrane</keyword>
<feature type="transmembrane region" description="Helical" evidence="4">
    <location>
        <begin position="308"/>
        <end position="325"/>
    </location>
</feature>
<feature type="transmembrane region" description="Helical" evidence="4">
    <location>
        <begin position="337"/>
        <end position="357"/>
    </location>
</feature>
<sequence length="461" mass="52422">MYAKCADTHVHAMMWLALAVGISYANALTGTFQFDDYNVIVNEPHVHSWTNWLAGLGSGIRPLLKLSYTLNWTMAAGVVGFHVTNLLIHLTNAWLVYRLAQAYTDKHQQHENLLQVPLLTALLFAVHPVNTEAVSYICGRSASLMTLFYLAGLLCYEIGRSQHRNVCLYAATPLLFLLALGVKETAMTFPLALLLWELGCGGRWQVAFKLQWPVWALSIVAALFFLFNDSYLTQMERSAQLNSLSGNLATQLLAFFWLLRQWALPLWLNIDPDLPLQTDLSNMLLPLTAFIALFASMLVCWRRRPWMGFALAWAMLQLVPLHLLLPRIDIANERQMYLAGWPLYLALSIELTLWLNIRTWRRVSAALLLALASLTLMRNEAYTNEISLWEDTAKRSPDKARVHNNLGYAYLQSHRTDDARREFAAALRLDPRLYQARYNLQRLDDEVKASGDRNASSRSAP</sequence>
<evidence type="ECO:0000256" key="1">
    <source>
        <dbReference type="ARBA" id="ARBA00022737"/>
    </source>
</evidence>
<evidence type="ECO:0000313" key="6">
    <source>
        <dbReference type="Proteomes" id="UP000001625"/>
    </source>
</evidence>
<dbReference type="HOGENOM" id="CLU_011615_5_0_4"/>
<dbReference type="PANTHER" id="PTHR44227">
    <property type="match status" value="1"/>
</dbReference>
<dbReference type="InterPro" id="IPR011990">
    <property type="entry name" value="TPR-like_helical_dom_sf"/>
</dbReference>
<proteinExistence type="predicted"/>
<dbReference type="KEGG" id="slt:Slit_2308"/>
<evidence type="ECO:0000256" key="4">
    <source>
        <dbReference type="SAM" id="Phobius"/>
    </source>
</evidence>
<dbReference type="RefSeq" id="WP_013030433.1">
    <property type="nucleotide sequence ID" value="NC_013959.1"/>
</dbReference>
<evidence type="ECO:0000256" key="3">
    <source>
        <dbReference type="PROSITE-ProRule" id="PRU00339"/>
    </source>
</evidence>
<dbReference type="SUPFAM" id="SSF48452">
    <property type="entry name" value="TPR-like"/>
    <property type="match status" value="1"/>
</dbReference>
<protein>
    <submittedName>
        <fullName evidence="5">Tetratricopeptide TPR_2 repeat protein</fullName>
    </submittedName>
</protein>
<dbReference type="PROSITE" id="PS50005">
    <property type="entry name" value="TPR"/>
    <property type="match status" value="1"/>
</dbReference>
<dbReference type="Proteomes" id="UP000001625">
    <property type="component" value="Chromosome"/>
</dbReference>
<keyword evidence="4" id="KW-0812">Transmembrane</keyword>
<dbReference type="STRING" id="580332.Slit_2308"/>